<keyword evidence="2 7" id="KW-0699">rRNA-binding</keyword>
<evidence type="ECO:0000256" key="8">
    <source>
        <dbReference type="RuleBase" id="RU003485"/>
    </source>
</evidence>
<comment type="caution">
    <text evidence="9">The sequence shown here is derived from an EMBL/GenBank/DDBJ whole genome shotgun (WGS) entry which is preliminary data.</text>
</comment>
<dbReference type="InterPro" id="IPR023575">
    <property type="entry name" value="Ribosomal_uS19_SF"/>
</dbReference>
<dbReference type="GO" id="GO:0005737">
    <property type="term" value="C:cytoplasm"/>
    <property type="evidence" value="ECO:0007669"/>
    <property type="project" value="UniProtKB-ARBA"/>
</dbReference>
<dbReference type="SUPFAM" id="SSF54570">
    <property type="entry name" value="Ribosomal protein S19"/>
    <property type="match status" value="1"/>
</dbReference>
<sequence>MTRSIKKGIYVDERLLKKIAGKNPLQTEVIKTWKRACQISPEMLGFTFGVYNGKTHVEVLITEDMVGHRLGEFSPTRKFMKHGGKMQKELEQKKKEAEITQARSATVAAADASKK</sequence>
<protein>
    <recommendedName>
        <fullName evidence="6 7">Small ribosomal subunit protein uS19</fullName>
    </recommendedName>
</protein>
<dbReference type="InterPro" id="IPR002222">
    <property type="entry name" value="Ribosomal_uS19"/>
</dbReference>
<evidence type="ECO:0000256" key="5">
    <source>
        <dbReference type="ARBA" id="ARBA00023274"/>
    </source>
</evidence>
<gene>
    <name evidence="7" type="primary">rpsS</name>
    <name evidence="9" type="ORF">A2911_00585</name>
</gene>
<evidence type="ECO:0000256" key="4">
    <source>
        <dbReference type="ARBA" id="ARBA00022980"/>
    </source>
</evidence>
<evidence type="ECO:0000313" key="9">
    <source>
        <dbReference type="EMBL" id="OGI90449.1"/>
    </source>
</evidence>
<dbReference type="PANTHER" id="PTHR11880:SF8">
    <property type="entry name" value="SMALL RIBOSOMAL SUBUNIT PROTEIN US19M"/>
    <property type="match status" value="1"/>
</dbReference>
<dbReference type="GO" id="GO:0000028">
    <property type="term" value="P:ribosomal small subunit assembly"/>
    <property type="evidence" value="ECO:0007669"/>
    <property type="project" value="TreeGrafter"/>
</dbReference>
<keyword evidence="5 7" id="KW-0687">Ribonucleoprotein</keyword>
<dbReference type="GO" id="GO:0003735">
    <property type="term" value="F:structural constituent of ribosome"/>
    <property type="evidence" value="ECO:0007669"/>
    <property type="project" value="InterPro"/>
</dbReference>
<evidence type="ECO:0000256" key="1">
    <source>
        <dbReference type="ARBA" id="ARBA00007345"/>
    </source>
</evidence>
<dbReference type="Pfam" id="PF00203">
    <property type="entry name" value="Ribosomal_S19"/>
    <property type="match status" value="1"/>
</dbReference>
<dbReference type="PANTHER" id="PTHR11880">
    <property type="entry name" value="RIBOSOMAL PROTEIN S19P FAMILY MEMBER"/>
    <property type="match status" value="1"/>
</dbReference>
<comment type="function">
    <text evidence="7">Protein S19 forms a complex with S13 that binds strongly to the 16S ribosomal RNA.</text>
</comment>
<dbReference type="PRINTS" id="PR00975">
    <property type="entry name" value="RIBOSOMALS19"/>
</dbReference>
<dbReference type="InterPro" id="IPR020934">
    <property type="entry name" value="Ribosomal_uS19_CS"/>
</dbReference>
<dbReference type="EMBL" id="MFUW01000011">
    <property type="protein sequence ID" value="OGI90449.1"/>
    <property type="molecule type" value="Genomic_DNA"/>
</dbReference>
<evidence type="ECO:0000256" key="6">
    <source>
        <dbReference type="ARBA" id="ARBA00035163"/>
    </source>
</evidence>
<accession>A0A1F6X8I7</accession>
<dbReference type="GO" id="GO:0006412">
    <property type="term" value="P:translation"/>
    <property type="evidence" value="ECO:0007669"/>
    <property type="project" value="UniProtKB-UniRule"/>
</dbReference>
<evidence type="ECO:0000256" key="2">
    <source>
        <dbReference type="ARBA" id="ARBA00022730"/>
    </source>
</evidence>
<dbReference type="NCBIfam" id="TIGR01050">
    <property type="entry name" value="rpsS_bact"/>
    <property type="match status" value="1"/>
</dbReference>
<evidence type="ECO:0000256" key="3">
    <source>
        <dbReference type="ARBA" id="ARBA00022884"/>
    </source>
</evidence>
<keyword evidence="3 7" id="KW-0694">RNA-binding</keyword>
<keyword evidence="4 7" id="KW-0689">Ribosomal protein</keyword>
<dbReference type="PIRSF" id="PIRSF002144">
    <property type="entry name" value="Ribosomal_S19"/>
    <property type="match status" value="1"/>
</dbReference>
<evidence type="ECO:0000313" key="10">
    <source>
        <dbReference type="Proteomes" id="UP000176814"/>
    </source>
</evidence>
<dbReference type="InterPro" id="IPR005732">
    <property type="entry name" value="Ribosomal_uS19_bac-type"/>
</dbReference>
<dbReference type="AlphaFoldDB" id="A0A1F6X8I7"/>
<name>A0A1F6X8I7_9BACT</name>
<comment type="similarity">
    <text evidence="1 7 8">Belongs to the universal ribosomal protein uS19 family.</text>
</comment>
<organism evidence="9 10">
    <name type="scientific">Candidatus Nomurabacteria bacterium RIFCSPLOWO2_01_FULL_40_15</name>
    <dbReference type="NCBI Taxonomy" id="1801772"/>
    <lineage>
        <taxon>Bacteria</taxon>
        <taxon>Candidatus Nomuraibacteriota</taxon>
    </lineage>
</organism>
<dbReference type="HAMAP" id="MF_00531">
    <property type="entry name" value="Ribosomal_uS19"/>
    <property type="match status" value="1"/>
</dbReference>
<dbReference type="FunFam" id="3.30.860.10:FF:000001">
    <property type="entry name" value="30S ribosomal protein S19"/>
    <property type="match status" value="1"/>
</dbReference>
<proteinExistence type="inferred from homology"/>
<dbReference type="PROSITE" id="PS00323">
    <property type="entry name" value="RIBOSOMAL_S19"/>
    <property type="match status" value="1"/>
</dbReference>
<dbReference type="Gene3D" id="3.30.860.10">
    <property type="entry name" value="30s Ribosomal Protein S19, Chain A"/>
    <property type="match status" value="1"/>
</dbReference>
<dbReference type="GO" id="GO:0015935">
    <property type="term" value="C:small ribosomal subunit"/>
    <property type="evidence" value="ECO:0007669"/>
    <property type="project" value="InterPro"/>
</dbReference>
<evidence type="ECO:0000256" key="7">
    <source>
        <dbReference type="HAMAP-Rule" id="MF_00531"/>
    </source>
</evidence>
<dbReference type="GO" id="GO:0019843">
    <property type="term" value="F:rRNA binding"/>
    <property type="evidence" value="ECO:0007669"/>
    <property type="project" value="UniProtKB-UniRule"/>
</dbReference>
<reference evidence="9 10" key="1">
    <citation type="journal article" date="2016" name="Nat. Commun.">
        <title>Thousands of microbial genomes shed light on interconnected biogeochemical processes in an aquifer system.</title>
        <authorList>
            <person name="Anantharaman K."/>
            <person name="Brown C.T."/>
            <person name="Hug L.A."/>
            <person name="Sharon I."/>
            <person name="Castelle C.J."/>
            <person name="Probst A.J."/>
            <person name="Thomas B.C."/>
            <person name="Singh A."/>
            <person name="Wilkins M.J."/>
            <person name="Karaoz U."/>
            <person name="Brodie E.L."/>
            <person name="Williams K.H."/>
            <person name="Hubbard S.S."/>
            <person name="Banfield J.F."/>
        </authorList>
    </citation>
    <scope>NUCLEOTIDE SEQUENCE [LARGE SCALE GENOMIC DNA]</scope>
</reference>
<dbReference type="Proteomes" id="UP000176814">
    <property type="component" value="Unassembled WGS sequence"/>
</dbReference>